<sequence>MSWASFISGSIGAWAVKAVTSIGVGTVTYVGFSAAKNAISSTITASLGNLGGGAYQILALAGFIDSIGIWLGAMTAAVTLLSFKKLALLNG</sequence>
<evidence type="ECO:0000256" key="1">
    <source>
        <dbReference type="SAM" id="Phobius"/>
    </source>
</evidence>
<dbReference type="Pfam" id="PF10734">
    <property type="entry name" value="DUF2523"/>
    <property type="match status" value="1"/>
</dbReference>
<keyword evidence="1" id="KW-0472">Membrane</keyword>
<keyword evidence="3" id="KW-1185">Reference proteome</keyword>
<keyword evidence="1" id="KW-0812">Transmembrane</keyword>
<organism evidence="2 3">
    <name type="scientific">Sterolibacterium denitrificans</name>
    <dbReference type="NCBI Taxonomy" id="157592"/>
    <lineage>
        <taxon>Bacteria</taxon>
        <taxon>Pseudomonadati</taxon>
        <taxon>Pseudomonadota</taxon>
        <taxon>Betaproteobacteria</taxon>
        <taxon>Nitrosomonadales</taxon>
        <taxon>Sterolibacteriaceae</taxon>
        <taxon>Sterolibacterium</taxon>
    </lineage>
</organism>
<reference evidence="2" key="1">
    <citation type="submission" date="2017-03" db="EMBL/GenBank/DDBJ databases">
        <authorList>
            <consortium name="AG Boll"/>
        </authorList>
    </citation>
    <scope>NUCLEOTIDE SEQUENCE [LARGE SCALE GENOMIC DNA]</scope>
    <source>
        <strain evidence="2">Chol</strain>
    </source>
</reference>
<accession>A0A7Z7HRS6</accession>
<gene>
    <name evidence="2" type="ORF">SDENCHOL_20560</name>
</gene>
<dbReference type="AlphaFoldDB" id="A0A7Z7HRS6"/>
<feature type="transmembrane region" description="Helical" evidence="1">
    <location>
        <begin position="57"/>
        <end position="83"/>
    </location>
</feature>
<evidence type="ECO:0008006" key="4">
    <source>
        <dbReference type="Google" id="ProtNLM"/>
    </source>
</evidence>
<name>A0A7Z7HRS6_9PROT</name>
<protein>
    <recommendedName>
        <fullName evidence="4">DUF2523 domain-containing protein</fullName>
    </recommendedName>
</protein>
<keyword evidence="1" id="KW-1133">Transmembrane helix</keyword>
<dbReference type="EMBL" id="LT837803">
    <property type="protein sequence ID" value="SMB28113.1"/>
    <property type="molecule type" value="Genomic_DNA"/>
</dbReference>
<dbReference type="RefSeq" id="WP_154717045.1">
    <property type="nucleotide sequence ID" value="NZ_LT837803.1"/>
</dbReference>
<dbReference type="InterPro" id="IPR019670">
    <property type="entry name" value="DUF2523"/>
</dbReference>
<proteinExistence type="predicted"/>
<dbReference type="Proteomes" id="UP000242886">
    <property type="component" value="Chromosome SDENCHOL"/>
</dbReference>
<evidence type="ECO:0000313" key="3">
    <source>
        <dbReference type="Proteomes" id="UP000242886"/>
    </source>
</evidence>
<evidence type="ECO:0000313" key="2">
    <source>
        <dbReference type="EMBL" id="SMB28113.1"/>
    </source>
</evidence>